<dbReference type="CDD" id="cd02440">
    <property type="entry name" value="AdoMet_MTases"/>
    <property type="match status" value="1"/>
</dbReference>
<keyword evidence="3 6" id="KW-0808">Transferase</keyword>
<dbReference type="InterPro" id="IPR003333">
    <property type="entry name" value="CMAS"/>
</dbReference>
<dbReference type="InterPro" id="IPR029063">
    <property type="entry name" value="SAM-dependent_MTases_sf"/>
</dbReference>
<dbReference type="OrthoDB" id="9782855at2"/>
<dbReference type="PIRSF" id="PIRSF003085">
    <property type="entry name" value="CMAS"/>
    <property type="match status" value="1"/>
</dbReference>
<proteinExistence type="inferred from homology"/>
<dbReference type="GO" id="GO:0032259">
    <property type="term" value="P:methylation"/>
    <property type="evidence" value="ECO:0007669"/>
    <property type="project" value="UniProtKB-KW"/>
</dbReference>
<dbReference type="AlphaFoldDB" id="A0A5C8NM07"/>
<evidence type="ECO:0000256" key="4">
    <source>
        <dbReference type="ARBA" id="ARBA00022691"/>
    </source>
</evidence>
<keyword evidence="2 6" id="KW-0489">Methyltransferase</keyword>
<dbReference type="PANTHER" id="PTHR43667:SF1">
    <property type="entry name" value="CYCLOPROPANE-FATTY-ACYL-PHOSPHOLIPID SYNTHASE"/>
    <property type="match status" value="1"/>
</dbReference>
<name>A0A5C8NM07_9ACTN</name>
<evidence type="ECO:0000313" key="7">
    <source>
        <dbReference type="Proteomes" id="UP000321571"/>
    </source>
</evidence>
<keyword evidence="7" id="KW-1185">Reference proteome</keyword>
<dbReference type="PANTHER" id="PTHR43667">
    <property type="entry name" value="CYCLOPROPANE-FATTY-ACYL-PHOSPHOLIPID SYNTHASE"/>
    <property type="match status" value="1"/>
</dbReference>
<dbReference type="Pfam" id="PF02353">
    <property type="entry name" value="CMAS"/>
    <property type="match status" value="1"/>
</dbReference>
<evidence type="ECO:0000256" key="2">
    <source>
        <dbReference type="ARBA" id="ARBA00022603"/>
    </source>
</evidence>
<dbReference type="EMBL" id="VDUX01000002">
    <property type="protein sequence ID" value="TXL62176.1"/>
    <property type="molecule type" value="Genomic_DNA"/>
</dbReference>
<protein>
    <submittedName>
        <fullName evidence="6">Class I SAM-dependent methyltransferase</fullName>
    </submittedName>
</protein>
<organism evidence="6 7">
    <name type="scientific">Aeromicrobium terrae</name>
    <dbReference type="NCBI Taxonomy" id="2498846"/>
    <lineage>
        <taxon>Bacteria</taxon>
        <taxon>Bacillati</taxon>
        <taxon>Actinomycetota</taxon>
        <taxon>Actinomycetes</taxon>
        <taxon>Propionibacteriales</taxon>
        <taxon>Nocardioidaceae</taxon>
        <taxon>Aeromicrobium</taxon>
    </lineage>
</organism>
<evidence type="ECO:0000313" key="6">
    <source>
        <dbReference type="EMBL" id="TXL62176.1"/>
    </source>
</evidence>
<accession>A0A5C8NM07</accession>
<keyword evidence="5" id="KW-0443">Lipid metabolism</keyword>
<comment type="similarity">
    <text evidence="1">Belongs to the CFA/CMAS family.</text>
</comment>
<dbReference type="InterPro" id="IPR050723">
    <property type="entry name" value="CFA/CMAS"/>
</dbReference>
<dbReference type="GO" id="GO:0008168">
    <property type="term" value="F:methyltransferase activity"/>
    <property type="evidence" value="ECO:0007669"/>
    <property type="project" value="UniProtKB-KW"/>
</dbReference>
<sequence>MAYRRQHRDTGPVNLAARLLALAEDALNLRLPVRLRAWDGSVAGPAGAPTLVIADRRAIRHVLWSPGELGVARAYVQGYLDVEGDLSDGLRAMWEAVRVARAADPDAARPRITPRLALRAARLAVRTRALGRRPAIPAAEATLTGGLHTRERDRAAISHHYDLSNDFYELILDPQMAYSSAFFARPDMTLEEAQTAKLDLVCRKLGLQPGMRMLDIGSGWGSLTLHAAEHYGVHVTGVTLSSEQRDFVLKRAAERGLQGRVDVSLRHFRDLAGAGVADGTVDAVASIEMGEHVGDAEYVDFTQAIARYLRPGGRVLIQQMSRSNSAKGDRPGGGPFIETYIAPDMHMKPLAKTIGLIADAGIEIRDVQAMREHYPLTVAGWAANLEEHWSTAVALVGEEQARVWRLYLAGGSLAFEENRMGVDQILGVKPSASGVAGMPLTPMDWLA</sequence>
<evidence type="ECO:0000256" key="3">
    <source>
        <dbReference type="ARBA" id="ARBA00022679"/>
    </source>
</evidence>
<dbReference type="Gene3D" id="3.40.50.150">
    <property type="entry name" value="Vaccinia Virus protein VP39"/>
    <property type="match status" value="1"/>
</dbReference>
<comment type="caution">
    <text evidence="6">The sequence shown here is derived from an EMBL/GenBank/DDBJ whole genome shotgun (WGS) entry which is preliminary data.</text>
</comment>
<dbReference type="SUPFAM" id="SSF53335">
    <property type="entry name" value="S-adenosyl-L-methionine-dependent methyltransferases"/>
    <property type="match status" value="1"/>
</dbReference>
<dbReference type="Proteomes" id="UP000321571">
    <property type="component" value="Unassembled WGS sequence"/>
</dbReference>
<gene>
    <name evidence="6" type="ORF">FHP06_05595</name>
</gene>
<keyword evidence="4" id="KW-0949">S-adenosyl-L-methionine</keyword>
<reference evidence="6 7" key="1">
    <citation type="submission" date="2019-06" db="EMBL/GenBank/DDBJ databases">
        <title>Aeromicrobium sp. nov., isolated from a maize field.</title>
        <authorList>
            <person name="Lin S.-Y."/>
            <person name="Tsai C.-F."/>
            <person name="Young C.-C."/>
        </authorList>
    </citation>
    <scope>NUCLEOTIDE SEQUENCE [LARGE SCALE GENOMIC DNA]</scope>
    <source>
        <strain evidence="6 7">CC-CFT486</strain>
    </source>
</reference>
<dbReference type="GO" id="GO:0008610">
    <property type="term" value="P:lipid biosynthetic process"/>
    <property type="evidence" value="ECO:0007669"/>
    <property type="project" value="InterPro"/>
</dbReference>
<evidence type="ECO:0000256" key="1">
    <source>
        <dbReference type="ARBA" id="ARBA00010815"/>
    </source>
</evidence>
<evidence type="ECO:0000256" key="5">
    <source>
        <dbReference type="ARBA" id="ARBA00023098"/>
    </source>
</evidence>